<dbReference type="Gene3D" id="2.60.40.2310">
    <property type="match status" value="1"/>
</dbReference>
<evidence type="ECO:0000256" key="5">
    <source>
        <dbReference type="ARBA" id="ARBA00022825"/>
    </source>
</evidence>
<evidence type="ECO:0000256" key="3">
    <source>
        <dbReference type="ARBA" id="ARBA00022729"/>
    </source>
</evidence>
<evidence type="ECO:0000313" key="10">
    <source>
        <dbReference type="EnsemblPlants" id="AET3Gv20715400.5"/>
    </source>
</evidence>
<protein>
    <recommendedName>
        <fullName evidence="12">Subtilisin-like protease</fullName>
    </recommendedName>
</protein>
<dbReference type="EnsemblPlants" id="AET3Gv20715400.5">
    <property type="protein sequence ID" value="AET3Gv20715400.5"/>
    <property type="gene ID" value="AET3Gv20715400"/>
</dbReference>
<dbReference type="PROSITE" id="PS00138">
    <property type="entry name" value="SUBTILASE_SER"/>
    <property type="match status" value="1"/>
</dbReference>
<dbReference type="AlphaFoldDB" id="A0A453FLM1"/>
<comment type="caution">
    <text evidence="6">Lacks conserved residue(s) required for the propagation of feature annotation.</text>
</comment>
<reference evidence="10" key="5">
    <citation type="journal article" date="2021" name="G3 (Bethesda)">
        <title>Aegilops tauschii genome assembly Aet v5.0 features greater sequence contiguity and improved annotation.</title>
        <authorList>
            <person name="Wang L."/>
            <person name="Zhu T."/>
            <person name="Rodriguez J.C."/>
            <person name="Deal K.R."/>
            <person name="Dubcovsky J."/>
            <person name="McGuire P.E."/>
            <person name="Lux T."/>
            <person name="Spannagl M."/>
            <person name="Mayer K.F.X."/>
            <person name="Baldrich P."/>
            <person name="Meyers B.C."/>
            <person name="Huo N."/>
            <person name="Gu Y.Q."/>
            <person name="Zhou H."/>
            <person name="Devos K.M."/>
            <person name="Bennetzen J.L."/>
            <person name="Unver T."/>
            <person name="Budak H."/>
            <person name="Gulick P.J."/>
            <person name="Galiba G."/>
            <person name="Kalapos B."/>
            <person name="Nelson D.R."/>
            <person name="Li P."/>
            <person name="You F.M."/>
            <person name="Luo M.C."/>
            <person name="Dvorak J."/>
        </authorList>
    </citation>
    <scope>NUCLEOTIDE SEQUENCE [LARGE SCALE GENOMIC DNA]</scope>
    <source>
        <strain evidence="10">cv. AL8/78</strain>
    </source>
</reference>
<keyword evidence="4" id="KW-0378">Hydrolase</keyword>
<evidence type="ECO:0000256" key="4">
    <source>
        <dbReference type="ARBA" id="ARBA00022801"/>
    </source>
</evidence>
<comment type="similarity">
    <text evidence="1 6">Belongs to the peptidase S8 family.</text>
</comment>
<dbReference type="InterPro" id="IPR000209">
    <property type="entry name" value="Peptidase_S8/S53_dom"/>
</dbReference>
<reference evidence="10" key="3">
    <citation type="journal article" date="2017" name="Nature">
        <title>Genome sequence of the progenitor of the wheat D genome Aegilops tauschii.</title>
        <authorList>
            <person name="Luo M.C."/>
            <person name="Gu Y.Q."/>
            <person name="Puiu D."/>
            <person name="Wang H."/>
            <person name="Twardziok S.O."/>
            <person name="Deal K.R."/>
            <person name="Huo N."/>
            <person name="Zhu T."/>
            <person name="Wang L."/>
            <person name="Wang Y."/>
            <person name="McGuire P.E."/>
            <person name="Liu S."/>
            <person name="Long H."/>
            <person name="Ramasamy R.K."/>
            <person name="Rodriguez J.C."/>
            <person name="Van S.L."/>
            <person name="Yuan L."/>
            <person name="Wang Z."/>
            <person name="Xia Z."/>
            <person name="Xiao L."/>
            <person name="Anderson O.D."/>
            <person name="Ouyang S."/>
            <person name="Liang Y."/>
            <person name="Zimin A.V."/>
            <person name="Pertea G."/>
            <person name="Qi P."/>
            <person name="Bennetzen J.L."/>
            <person name="Dai X."/>
            <person name="Dawson M.W."/>
            <person name="Muller H.G."/>
            <person name="Kugler K."/>
            <person name="Rivarola-Duarte L."/>
            <person name="Spannagl M."/>
            <person name="Mayer K.F.X."/>
            <person name="Lu F.H."/>
            <person name="Bevan M.W."/>
            <person name="Leroy P."/>
            <person name="Li P."/>
            <person name="You F.M."/>
            <person name="Sun Q."/>
            <person name="Liu Z."/>
            <person name="Lyons E."/>
            <person name="Wicker T."/>
            <person name="Salzberg S.L."/>
            <person name="Devos K.M."/>
            <person name="Dvorak J."/>
        </authorList>
    </citation>
    <scope>NUCLEOTIDE SEQUENCE [LARGE SCALE GENOMIC DNA]</scope>
    <source>
        <strain evidence="10">cv. AL8/78</strain>
    </source>
</reference>
<dbReference type="PANTHER" id="PTHR10795">
    <property type="entry name" value="PROPROTEIN CONVERTASE SUBTILISIN/KEXIN"/>
    <property type="match status" value="1"/>
</dbReference>
<dbReference type="SUPFAM" id="SSF52743">
    <property type="entry name" value="Subtilisin-like"/>
    <property type="match status" value="1"/>
</dbReference>
<evidence type="ECO:0000259" key="8">
    <source>
        <dbReference type="Pfam" id="PF00082"/>
    </source>
</evidence>
<reference evidence="11" key="1">
    <citation type="journal article" date="2014" name="Science">
        <title>Ancient hybridizations among the ancestral genomes of bread wheat.</title>
        <authorList>
            <consortium name="International Wheat Genome Sequencing Consortium,"/>
            <person name="Marcussen T."/>
            <person name="Sandve S.R."/>
            <person name="Heier L."/>
            <person name="Spannagl M."/>
            <person name="Pfeifer M."/>
            <person name="Jakobsen K.S."/>
            <person name="Wulff B.B."/>
            <person name="Steuernagel B."/>
            <person name="Mayer K.F."/>
            <person name="Olsen O.A."/>
        </authorList>
    </citation>
    <scope>NUCLEOTIDE SEQUENCE [LARGE SCALE GENOMIC DNA]</scope>
    <source>
        <strain evidence="11">cv. AL8/78</strain>
    </source>
</reference>
<reference evidence="11" key="2">
    <citation type="journal article" date="2017" name="Nat. Plants">
        <title>The Aegilops tauschii genome reveals multiple impacts of transposons.</title>
        <authorList>
            <person name="Zhao G."/>
            <person name="Zou C."/>
            <person name="Li K."/>
            <person name="Wang K."/>
            <person name="Li T."/>
            <person name="Gao L."/>
            <person name="Zhang X."/>
            <person name="Wang H."/>
            <person name="Yang Z."/>
            <person name="Liu X."/>
            <person name="Jiang W."/>
            <person name="Mao L."/>
            <person name="Kong X."/>
            <person name="Jiao Y."/>
            <person name="Jia J."/>
        </authorList>
    </citation>
    <scope>NUCLEOTIDE SEQUENCE [LARGE SCALE GENOMIC DNA]</scope>
    <source>
        <strain evidence="11">cv. AL8/78</strain>
    </source>
</reference>
<keyword evidence="5" id="KW-0720">Serine protease</keyword>
<dbReference type="InterPro" id="IPR041469">
    <property type="entry name" value="Subtilisin-like_FN3"/>
</dbReference>
<dbReference type="Gramene" id="AET3Gv20715400.5">
    <property type="protein sequence ID" value="AET3Gv20715400.5"/>
    <property type="gene ID" value="AET3Gv20715400"/>
</dbReference>
<keyword evidence="2" id="KW-0645">Protease</keyword>
<dbReference type="InterPro" id="IPR023828">
    <property type="entry name" value="Peptidase_S8_Ser-AS"/>
</dbReference>
<dbReference type="GO" id="GO:0006508">
    <property type="term" value="P:proteolysis"/>
    <property type="evidence" value="ECO:0007669"/>
    <property type="project" value="UniProtKB-KW"/>
</dbReference>
<sequence>MLSGTSMAAPHIAGLAALIKQKFPSFSPAAIGSALSTTTTLSDKQGNPIMSQRTYSNPDSTQTPATPFDMGNGFANATAALDPGLIFDCSYDDYLSFLCGINGSAPVVANYTGSSCRASTMTGADLNLPSITIAVLNQSRTITRTITNVASDENYTVSCNAPYGVAASAAPAQFFIPSGQKQLVTFVVNATMTNSSASFGDVEFYGDRGHRVVIPFTVMSKAV</sequence>
<feature type="domain" description="Subtilisin-like protease fibronectin type-III" evidence="9">
    <location>
        <begin position="125"/>
        <end position="218"/>
    </location>
</feature>
<keyword evidence="11" id="KW-1185">Reference proteome</keyword>
<evidence type="ECO:0008006" key="12">
    <source>
        <dbReference type="Google" id="ProtNLM"/>
    </source>
</evidence>
<dbReference type="Pfam" id="PF00082">
    <property type="entry name" value="Peptidase_S8"/>
    <property type="match status" value="1"/>
</dbReference>
<dbReference type="InterPro" id="IPR036852">
    <property type="entry name" value="Peptidase_S8/S53_dom_sf"/>
</dbReference>
<reference evidence="10" key="4">
    <citation type="submission" date="2019-03" db="UniProtKB">
        <authorList>
            <consortium name="EnsemblPlants"/>
        </authorList>
    </citation>
    <scope>IDENTIFICATION</scope>
</reference>
<organism evidence="10 11">
    <name type="scientific">Aegilops tauschii subsp. strangulata</name>
    <name type="common">Goatgrass</name>
    <dbReference type="NCBI Taxonomy" id="200361"/>
    <lineage>
        <taxon>Eukaryota</taxon>
        <taxon>Viridiplantae</taxon>
        <taxon>Streptophyta</taxon>
        <taxon>Embryophyta</taxon>
        <taxon>Tracheophyta</taxon>
        <taxon>Spermatophyta</taxon>
        <taxon>Magnoliopsida</taxon>
        <taxon>Liliopsida</taxon>
        <taxon>Poales</taxon>
        <taxon>Poaceae</taxon>
        <taxon>BOP clade</taxon>
        <taxon>Pooideae</taxon>
        <taxon>Triticodae</taxon>
        <taxon>Triticeae</taxon>
        <taxon>Triticinae</taxon>
        <taxon>Aegilops</taxon>
    </lineage>
</organism>
<accession>A0A453FLM1</accession>
<name>A0A453FLM1_AEGTS</name>
<evidence type="ECO:0000256" key="6">
    <source>
        <dbReference type="PROSITE-ProRule" id="PRU01240"/>
    </source>
</evidence>
<dbReference type="Proteomes" id="UP000015105">
    <property type="component" value="Chromosome 3D"/>
</dbReference>
<proteinExistence type="inferred from homology"/>
<feature type="domain" description="Peptidase S8/S53" evidence="8">
    <location>
        <begin position="2"/>
        <end position="47"/>
    </location>
</feature>
<evidence type="ECO:0000259" key="9">
    <source>
        <dbReference type="Pfam" id="PF17766"/>
    </source>
</evidence>
<evidence type="ECO:0000313" key="11">
    <source>
        <dbReference type="Proteomes" id="UP000015105"/>
    </source>
</evidence>
<dbReference type="GO" id="GO:0004252">
    <property type="term" value="F:serine-type endopeptidase activity"/>
    <property type="evidence" value="ECO:0007669"/>
    <property type="project" value="InterPro"/>
</dbReference>
<dbReference type="InterPro" id="IPR045051">
    <property type="entry name" value="SBT"/>
</dbReference>
<feature type="region of interest" description="Disordered" evidence="7">
    <location>
        <begin position="40"/>
        <end position="61"/>
    </location>
</feature>
<keyword evidence="3" id="KW-0732">Signal</keyword>
<evidence type="ECO:0000256" key="2">
    <source>
        <dbReference type="ARBA" id="ARBA00022670"/>
    </source>
</evidence>
<evidence type="ECO:0000256" key="1">
    <source>
        <dbReference type="ARBA" id="ARBA00011073"/>
    </source>
</evidence>
<evidence type="ECO:0000256" key="7">
    <source>
        <dbReference type="SAM" id="MobiDB-lite"/>
    </source>
</evidence>
<dbReference type="Pfam" id="PF17766">
    <property type="entry name" value="fn3_6"/>
    <property type="match status" value="1"/>
</dbReference>
<dbReference type="PROSITE" id="PS51892">
    <property type="entry name" value="SUBTILASE"/>
    <property type="match status" value="1"/>
</dbReference>
<dbReference type="Gene3D" id="3.40.50.200">
    <property type="entry name" value="Peptidase S8/S53 domain"/>
    <property type="match status" value="1"/>
</dbReference>